<evidence type="ECO:0000256" key="1">
    <source>
        <dbReference type="SAM" id="MobiDB-lite"/>
    </source>
</evidence>
<evidence type="ECO:0000313" key="2">
    <source>
        <dbReference type="EMBL" id="CAD9528285.1"/>
    </source>
</evidence>
<dbReference type="AlphaFoldDB" id="A0A6V0FF00"/>
<gene>
    <name evidence="2" type="ORF">BRAN1462_LOCUS11842</name>
</gene>
<accession>A0A6V0FF00</accession>
<organism evidence="2">
    <name type="scientific">Zooxanthella nutricula</name>
    <dbReference type="NCBI Taxonomy" id="1333877"/>
    <lineage>
        <taxon>Eukaryota</taxon>
        <taxon>Sar</taxon>
        <taxon>Alveolata</taxon>
        <taxon>Dinophyceae</taxon>
        <taxon>Peridiniales</taxon>
        <taxon>Peridiniales incertae sedis</taxon>
        <taxon>Zooxanthella</taxon>
    </lineage>
</organism>
<dbReference type="InterPro" id="IPR036034">
    <property type="entry name" value="PDZ_sf"/>
</dbReference>
<proteinExistence type="predicted"/>
<evidence type="ECO:0008006" key="3">
    <source>
        <dbReference type="Google" id="ProtNLM"/>
    </source>
</evidence>
<dbReference type="Gene3D" id="2.30.42.10">
    <property type="match status" value="1"/>
</dbReference>
<name>A0A6V0FF00_9DINO</name>
<dbReference type="EMBL" id="HBGW01018789">
    <property type="protein sequence ID" value="CAD9528285.1"/>
    <property type="molecule type" value="Transcribed_RNA"/>
</dbReference>
<protein>
    <recommendedName>
        <fullName evidence="3">PDZ domain-containing protein</fullName>
    </recommendedName>
</protein>
<sequence length="434" mass="49239">MASAFPSGEMAHVDAKGAVVETPSLLGGPAHSHKAPQPRSDLHLPGVRGREQPRPGDLSEEEVDERLDALIGGAVLPYEARDPPQDLDELRRRTDVEIDRDFEPFPHVVSACGVTFISERRVDRNFLDAVTKVTAEMFADAAGIDVDRQLHVMRQCYCYRATCYILYGDHPDTDVTPTKFTRATNSVCDCIGYGVAHRQPMEVLEHVLHHVTDVGMHYEFPEWRLSEGSQLHVVMRRAIDDKGIYNVERYKDYGSWRVRVELQEFAWWLIATYWDLLEELGHRGGPDDDEWKLLTREELEDTLPDAIELCKATVDKVLVAPDRQSLMYFKQFEGAVPSPVAITFESNGTRQTVKFNYQPLGFEYRRSRMWQWCPARRSRLVKVSKVEAHEQAATKGVKSGAVIRQINGQDVTGIGQFRKLLSDALAAFPEANRD</sequence>
<dbReference type="SUPFAM" id="SSF50156">
    <property type="entry name" value="PDZ domain-like"/>
    <property type="match status" value="1"/>
</dbReference>
<reference evidence="2" key="1">
    <citation type="submission" date="2021-01" db="EMBL/GenBank/DDBJ databases">
        <authorList>
            <person name="Corre E."/>
            <person name="Pelletier E."/>
            <person name="Niang G."/>
            <person name="Scheremetjew M."/>
            <person name="Finn R."/>
            <person name="Kale V."/>
            <person name="Holt S."/>
            <person name="Cochrane G."/>
            <person name="Meng A."/>
            <person name="Brown T."/>
            <person name="Cohen L."/>
        </authorList>
    </citation>
    <scope>NUCLEOTIDE SEQUENCE</scope>
    <source>
        <strain evidence="2">RCC3387</strain>
    </source>
</reference>
<feature type="region of interest" description="Disordered" evidence="1">
    <location>
        <begin position="21"/>
        <end position="62"/>
    </location>
</feature>